<reference evidence="1 2" key="1">
    <citation type="submission" date="2018-08" db="EMBL/GenBank/DDBJ databases">
        <title>Complete genome sequence of five Acinetobacter baumannii phages from Abidjan, Cote d'Ivoire.</title>
        <authorList>
            <person name="Essoh C."/>
            <person name="Vernadet J.-P."/>
            <person name="Vergnaud G."/>
            <person name="Resch G."/>
            <person name="Pourcel C."/>
        </authorList>
    </citation>
    <scope>NUCLEOTIDE SEQUENCE [LARGE SCALE GENOMIC DNA]</scope>
</reference>
<sequence>MLGFNTCSDKIAAKAGDAFSGMKAKINKGIEDIQSGMNNRIGLLAKAEEEVAKLRAGIEKDKANIKILQSKSEALDALI</sequence>
<dbReference type="Proteomes" id="UP000269940">
    <property type="component" value="Segment"/>
</dbReference>
<organism evidence="1 2">
    <name type="scientific">Acinetobacter phage vB_AbaM_B09_Aci05</name>
    <dbReference type="NCBI Taxonomy" id="2315458"/>
    <lineage>
        <taxon>Viruses</taxon>
        <taxon>Duplodnaviria</taxon>
        <taxon>Heunggongvirae</taxon>
        <taxon>Uroviricota</taxon>
        <taxon>Caudoviricetes</taxon>
        <taxon>Saclayvirus</taxon>
        <taxon>Saclayvirus Aci05</taxon>
    </lineage>
</organism>
<proteinExistence type="predicted"/>
<protein>
    <submittedName>
        <fullName evidence="1">Uncharacterized protein</fullName>
    </submittedName>
</protein>
<dbReference type="EMBL" id="MH746814">
    <property type="protein sequence ID" value="AYD82430.1"/>
    <property type="molecule type" value="Genomic_DNA"/>
</dbReference>
<name>A0A386KE01_9CAUD</name>
<evidence type="ECO:0000313" key="2">
    <source>
        <dbReference type="Proteomes" id="UP000269940"/>
    </source>
</evidence>
<accession>A0A386KE01</accession>
<keyword evidence="2" id="KW-1185">Reference proteome</keyword>
<gene>
    <name evidence="1" type="ORF">Aci05_017</name>
</gene>
<evidence type="ECO:0000313" key="1">
    <source>
        <dbReference type="EMBL" id="AYD82430.1"/>
    </source>
</evidence>